<evidence type="ECO:0000313" key="2">
    <source>
        <dbReference type="EMBL" id="GIY80071.1"/>
    </source>
</evidence>
<protein>
    <submittedName>
        <fullName evidence="2">Uncharacterized protein</fullName>
    </submittedName>
</protein>
<reference evidence="2 3" key="1">
    <citation type="submission" date="2021-06" db="EMBL/GenBank/DDBJ databases">
        <title>Caerostris extrusa draft genome.</title>
        <authorList>
            <person name="Kono N."/>
            <person name="Arakawa K."/>
        </authorList>
    </citation>
    <scope>NUCLEOTIDE SEQUENCE [LARGE SCALE GENOMIC DNA]</scope>
</reference>
<dbReference type="AlphaFoldDB" id="A0AAV4WDM8"/>
<name>A0AAV4WDM8_CAEEX</name>
<proteinExistence type="predicted"/>
<gene>
    <name evidence="2" type="ORF">CEXT_246891</name>
</gene>
<organism evidence="2 3">
    <name type="scientific">Caerostris extrusa</name>
    <name type="common">Bark spider</name>
    <name type="synonym">Caerostris bankana</name>
    <dbReference type="NCBI Taxonomy" id="172846"/>
    <lineage>
        <taxon>Eukaryota</taxon>
        <taxon>Metazoa</taxon>
        <taxon>Ecdysozoa</taxon>
        <taxon>Arthropoda</taxon>
        <taxon>Chelicerata</taxon>
        <taxon>Arachnida</taxon>
        <taxon>Araneae</taxon>
        <taxon>Araneomorphae</taxon>
        <taxon>Entelegynae</taxon>
        <taxon>Araneoidea</taxon>
        <taxon>Araneidae</taxon>
        <taxon>Caerostris</taxon>
    </lineage>
</organism>
<feature type="compositionally biased region" description="Polar residues" evidence="1">
    <location>
        <begin position="68"/>
        <end position="79"/>
    </location>
</feature>
<dbReference type="EMBL" id="BPLR01015960">
    <property type="protein sequence ID" value="GIY80071.1"/>
    <property type="molecule type" value="Genomic_DNA"/>
</dbReference>
<feature type="compositionally biased region" description="Basic and acidic residues" evidence="1">
    <location>
        <begin position="58"/>
        <end position="67"/>
    </location>
</feature>
<evidence type="ECO:0000313" key="3">
    <source>
        <dbReference type="Proteomes" id="UP001054945"/>
    </source>
</evidence>
<evidence type="ECO:0000256" key="1">
    <source>
        <dbReference type="SAM" id="MobiDB-lite"/>
    </source>
</evidence>
<keyword evidence="3" id="KW-1185">Reference proteome</keyword>
<comment type="caution">
    <text evidence="2">The sequence shown here is derived from an EMBL/GenBank/DDBJ whole genome shotgun (WGS) entry which is preliminary data.</text>
</comment>
<dbReference type="Proteomes" id="UP001054945">
    <property type="component" value="Unassembled WGS sequence"/>
</dbReference>
<feature type="compositionally biased region" description="Polar residues" evidence="1">
    <location>
        <begin position="123"/>
        <end position="132"/>
    </location>
</feature>
<sequence length="132" mass="14835">MYSCLAGVWTSGLKASSMNRGEKTSGEIETQTTEGARWRKIKCLPASLRHHLANKASKPSEREERRVLSQNKQASSVTGCLSMLRDPRGELLSAKKEWRRRVEKLKLKQLRERVGERLVPPASESSSGEQSL</sequence>
<feature type="region of interest" description="Disordered" evidence="1">
    <location>
        <begin position="49"/>
        <end position="79"/>
    </location>
</feature>
<feature type="region of interest" description="Disordered" evidence="1">
    <location>
        <begin position="110"/>
        <end position="132"/>
    </location>
</feature>
<accession>A0AAV4WDM8</accession>